<dbReference type="GO" id="GO:0004190">
    <property type="term" value="F:aspartic-type endopeptidase activity"/>
    <property type="evidence" value="ECO:0007669"/>
    <property type="project" value="InterPro"/>
</dbReference>
<dbReference type="Proteomes" id="UP000053259">
    <property type="component" value="Unassembled WGS sequence"/>
</dbReference>
<dbReference type="SUPFAM" id="SSF50630">
    <property type="entry name" value="Acid proteases"/>
    <property type="match status" value="1"/>
</dbReference>
<proteinExistence type="inferred from homology"/>
<dbReference type="PANTHER" id="PTHR47965">
    <property type="entry name" value="ASPARTYL PROTEASE-RELATED"/>
    <property type="match status" value="1"/>
</dbReference>
<accession>A0A0D2APG2</accession>
<dbReference type="GO" id="GO:0006508">
    <property type="term" value="P:proteolysis"/>
    <property type="evidence" value="ECO:0007669"/>
    <property type="project" value="InterPro"/>
</dbReference>
<sequence length="579" mass="62169">MPLSKRDSASLPKPFSVRTSGQFEGNDGSWSTFLLSVGNPAQSFRALVSTSSFSTWLPTPGGCTYEQDPSFVPTNCSELRGVGLSNGFQSSGFQESGTYKYIGINSLELGNDLSMTGAFGSAYNATGDLGLDSVTVQDAAGSAKLSPDANVPVFGMTTWNFFLPSLGIGDGYLQSTTQDTPSFLESLANQSLIPSRSWSYTAGASYRNYLGSLVLGGYDEARIEGNTTTYYALPASKDTRELQLSLSSIAFSFKNGTEASVPVSETVVIDSTLPYLYLPSSVCDQLASRLSLTYDGSTDLFTVGDAALASNRNAIDQVRIAVADTQNSGNTTSITFPYDAFNLNATWPTYDQNQSQPFFPIRRAPGNTYILGRAFLQEAHVSVDFERAYFNLSQASFPASQASSNLVPIYNASVTESGFPSSSSSHLSRGAIAGIVVGAVSGALLLLALVLWVLFSRRRREQEKRHSQHEHILSSPKMSEIIPPLSPAAASSYDRDHISPIDGQFLHITRVNELGVESAHESRMGVNVLPGIHEMEVPPKPVYQADDTPVSGSIYHSSLSNFQSSPSNRGSTARSELEG</sequence>
<dbReference type="STRING" id="253628.A0A0D2APG2"/>
<dbReference type="Pfam" id="PF00026">
    <property type="entry name" value="Asp"/>
    <property type="match status" value="1"/>
</dbReference>
<dbReference type="Gene3D" id="2.40.70.10">
    <property type="entry name" value="Acid Proteases"/>
    <property type="match status" value="2"/>
</dbReference>
<gene>
    <name evidence="5" type="ORF">PV09_07517</name>
</gene>
<dbReference type="InterPro" id="IPR034164">
    <property type="entry name" value="Pepsin-like_dom"/>
</dbReference>
<dbReference type="GO" id="GO:0031505">
    <property type="term" value="P:fungal-type cell wall organization"/>
    <property type="evidence" value="ECO:0007669"/>
    <property type="project" value="TreeGrafter"/>
</dbReference>
<evidence type="ECO:0000256" key="1">
    <source>
        <dbReference type="ARBA" id="ARBA00007447"/>
    </source>
</evidence>
<dbReference type="RefSeq" id="XP_016210868.1">
    <property type="nucleotide sequence ID" value="XM_016361293.1"/>
</dbReference>
<dbReference type="PRINTS" id="PR00792">
    <property type="entry name" value="PEPSIN"/>
</dbReference>
<organism evidence="5 6">
    <name type="scientific">Verruconis gallopava</name>
    <dbReference type="NCBI Taxonomy" id="253628"/>
    <lineage>
        <taxon>Eukaryota</taxon>
        <taxon>Fungi</taxon>
        <taxon>Dikarya</taxon>
        <taxon>Ascomycota</taxon>
        <taxon>Pezizomycotina</taxon>
        <taxon>Dothideomycetes</taxon>
        <taxon>Pleosporomycetidae</taxon>
        <taxon>Venturiales</taxon>
        <taxon>Sympoventuriaceae</taxon>
        <taxon>Verruconis</taxon>
    </lineage>
</organism>
<feature type="region of interest" description="Disordered" evidence="2">
    <location>
        <begin position="554"/>
        <end position="579"/>
    </location>
</feature>
<keyword evidence="6" id="KW-1185">Reference proteome</keyword>
<dbReference type="GeneID" id="27315490"/>
<dbReference type="AlphaFoldDB" id="A0A0D2APG2"/>
<evidence type="ECO:0000259" key="4">
    <source>
        <dbReference type="PROSITE" id="PS51767"/>
    </source>
</evidence>
<feature type="domain" description="Peptidase A1" evidence="4">
    <location>
        <begin position="31"/>
        <end position="393"/>
    </location>
</feature>
<feature type="transmembrane region" description="Helical" evidence="3">
    <location>
        <begin position="431"/>
        <end position="455"/>
    </location>
</feature>
<dbReference type="InParanoid" id="A0A0D2APG2"/>
<dbReference type="HOGENOM" id="CLU_009988_3_1_1"/>
<feature type="region of interest" description="Disordered" evidence="2">
    <location>
        <begin position="1"/>
        <end position="22"/>
    </location>
</feature>
<dbReference type="PROSITE" id="PS51767">
    <property type="entry name" value="PEPTIDASE_A1"/>
    <property type="match status" value="1"/>
</dbReference>
<evidence type="ECO:0000313" key="5">
    <source>
        <dbReference type="EMBL" id="KIW00999.1"/>
    </source>
</evidence>
<comment type="similarity">
    <text evidence="1">Belongs to the peptidase A1 family.</text>
</comment>
<dbReference type="GO" id="GO:0005576">
    <property type="term" value="C:extracellular region"/>
    <property type="evidence" value="ECO:0007669"/>
    <property type="project" value="TreeGrafter"/>
</dbReference>
<dbReference type="CDD" id="cd05471">
    <property type="entry name" value="pepsin_like"/>
    <property type="match status" value="1"/>
</dbReference>
<keyword evidence="3" id="KW-0472">Membrane</keyword>
<name>A0A0D2APG2_9PEZI</name>
<evidence type="ECO:0000313" key="6">
    <source>
        <dbReference type="Proteomes" id="UP000053259"/>
    </source>
</evidence>
<evidence type="ECO:0000256" key="2">
    <source>
        <dbReference type="SAM" id="MobiDB-lite"/>
    </source>
</evidence>
<dbReference type="PANTHER" id="PTHR47965:SF101">
    <property type="entry name" value="HYPOTHETICAL ASPARTYL PROTEASE (EUROFUNG)-RELATED"/>
    <property type="match status" value="1"/>
</dbReference>
<dbReference type="InterPro" id="IPR001461">
    <property type="entry name" value="Aspartic_peptidase_A1"/>
</dbReference>
<feature type="compositionally biased region" description="Low complexity" evidence="2">
    <location>
        <begin position="557"/>
        <end position="567"/>
    </location>
</feature>
<reference evidence="5 6" key="1">
    <citation type="submission" date="2015-01" db="EMBL/GenBank/DDBJ databases">
        <title>The Genome Sequence of Ochroconis gallopava CBS43764.</title>
        <authorList>
            <consortium name="The Broad Institute Genomics Platform"/>
            <person name="Cuomo C."/>
            <person name="de Hoog S."/>
            <person name="Gorbushina A."/>
            <person name="Stielow B."/>
            <person name="Teixiera M."/>
            <person name="Abouelleil A."/>
            <person name="Chapman S.B."/>
            <person name="Priest M."/>
            <person name="Young S.K."/>
            <person name="Wortman J."/>
            <person name="Nusbaum C."/>
            <person name="Birren B."/>
        </authorList>
    </citation>
    <scope>NUCLEOTIDE SEQUENCE [LARGE SCALE GENOMIC DNA]</scope>
    <source>
        <strain evidence="5 6">CBS 43764</strain>
    </source>
</reference>
<evidence type="ECO:0000256" key="3">
    <source>
        <dbReference type="SAM" id="Phobius"/>
    </source>
</evidence>
<keyword evidence="3" id="KW-0812">Transmembrane</keyword>
<dbReference type="InterPro" id="IPR033121">
    <property type="entry name" value="PEPTIDASE_A1"/>
</dbReference>
<dbReference type="GO" id="GO:0009277">
    <property type="term" value="C:fungal-type cell wall"/>
    <property type="evidence" value="ECO:0007669"/>
    <property type="project" value="TreeGrafter"/>
</dbReference>
<keyword evidence="3" id="KW-1133">Transmembrane helix</keyword>
<protein>
    <recommendedName>
        <fullName evidence="4">Peptidase A1 domain-containing protein</fullName>
    </recommendedName>
</protein>
<dbReference type="InterPro" id="IPR021109">
    <property type="entry name" value="Peptidase_aspartic_dom_sf"/>
</dbReference>
<dbReference type="EMBL" id="KN847558">
    <property type="protein sequence ID" value="KIW00999.1"/>
    <property type="molecule type" value="Genomic_DNA"/>
</dbReference>
<feature type="compositionally biased region" description="Polar residues" evidence="2">
    <location>
        <begin position="568"/>
        <end position="579"/>
    </location>
</feature>
<dbReference type="VEuPathDB" id="FungiDB:PV09_07517"/>
<dbReference type="OrthoDB" id="4074350at2759"/>